<dbReference type="Gene3D" id="1.10.530.10">
    <property type="match status" value="1"/>
</dbReference>
<keyword evidence="10" id="KW-1185">Reference proteome</keyword>
<dbReference type="Pfam" id="PF01471">
    <property type="entry name" value="PG_binding_1"/>
    <property type="match status" value="2"/>
</dbReference>
<dbReference type="SUPFAM" id="SSF53955">
    <property type="entry name" value="Lysozyme-like"/>
    <property type="match status" value="1"/>
</dbReference>
<organism evidence="9 10">
    <name type="scientific">Streptomyces carminius</name>
    <dbReference type="NCBI Taxonomy" id="2665496"/>
    <lineage>
        <taxon>Bacteria</taxon>
        <taxon>Bacillati</taxon>
        <taxon>Actinomycetota</taxon>
        <taxon>Actinomycetes</taxon>
        <taxon>Kitasatosporales</taxon>
        <taxon>Streptomycetaceae</taxon>
        <taxon>Streptomyces</taxon>
    </lineage>
</organism>
<dbReference type="GO" id="GO:0071555">
    <property type="term" value="P:cell wall organization"/>
    <property type="evidence" value="ECO:0007669"/>
    <property type="project" value="UniProtKB-KW"/>
</dbReference>
<reference evidence="9 10" key="1">
    <citation type="submission" date="2017-11" db="EMBL/GenBank/DDBJ databases">
        <title>Streptomyces carmine sp. nov., a novel actinomycete isolated from Sophora alopecuroides in Xinjiang, China.</title>
        <authorList>
            <person name="Wang Y."/>
            <person name="Luo X."/>
            <person name="Wan C."/>
            <person name="Zhang L."/>
        </authorList>
    </citation>
    <scope>NUCLEOTIDE SEQUENCE [LARGE SCALE GENOMIC DNA]</scope>
    <source>
        <strain evidence="9 10">TRM SA0054</strain>
    </source>
</reference>
<dbReference type="CDD" id="cd06583">
    <property type="entry name" value="PGRP"/>
    <property type="match status" value="1"/>
</dbReference>
<dbReference type="SUPFAM" id="SSF55846">
    <property type="entry name" value="N-acetylmuramoyl-L-alanine amidase-like"/>
    <property type="match status" value="1"/>
</dbReference>
<dbReference type="InterPro" id="IPR036366">
    <property type="entry name" value="PGBDSf"/>
</dbReference>
<proteinExistence type="inferred from homology"/>
<dbReference type="Gene3D" id="1.10.101.10">
    <property type="entry name" value="PGBD-like superfamily/PGBD"/>
    <property type="match status" value="2"/>
</dbReference>
<sequence>MPRRPTARRWPGAPVLGALATAALLAMAPPAGAAPADSAGGAPHAPVSRAFDRAAEEYQVPRDLLVAVGYGETRLDGHGGEPSHANGYGVMHLTDNPVHRTLAEAAVLTGESEAELREDTAANVRGAAAVLRSYADELDLDAAERRDAGAWYPAVARYGGASDPGTARLYADAVYEFLSAGFSALTPEGERVTVGPREAEPERGRYAEVRPAAGPVPSAARPADAPDAPTTPDTTALLSADYPPARWAAAHPDNYAAGRSAPITHVVVHVTQGTYAGTISWFRNPEAEVSAHYVVRSSDGEVTQTVRDRDTAWHARSGNPYSVGIEHEGYVDDPAWFTDAMYRSSAALTRHLTDRYDIPRDRAHIVGHHEVPGNTHTDPGPNWDWNRYMRLVRDDGAAAPARLSFGSYDTLRSGSTGEQVRAAQQLLDDHGFDPGEADGVFGPVTAAAVRAFQANRGLTADGVVGPRTWTALLSAGATPTLRQGASGPAVERLQRALTAALGRTVDIDGVFGPLTAAAVRDYQRGRGLAVDGTVGPRTWEALQTGR</sequence>
<feature type="domain" description="N-acetylmuramoyl-L-alanine amidase" evidence="8">
    <location>
        <begin position="251"/>
        <end position="380"/>
    </location>
</feature>
<feature type="region of interest" description="Disordered" evidence="6">
    <location>
        <begin position="210"/>
        <end position="232"/>
    </location>
</feature>
<evidence type="ECO:0000256" key="1">
    <source>
        <dbReference type="ARBA" id="ARBA00001561"/>
    </source>
</evidence>
<dbReference type="AlphaFoldDB" id="A0A2M8LR49"/>
<keyword evidence="4" id="KW-0378">Hydrolase</keyword>
<evidence type="ECO:0000313" key="10">
    <source>
        <dbReference type="Proteomes" id="UP000230407"/>
    </source>
</evidence>
<dbReference type="InterPro" id="IPR036365">
    <property type="entry name" value="PGBD-like_sf"/>
</dbReference>
<dbReference type="GO" id="GO:0008745">
    <property type="term" value="F:N-acetylmuramoyl-L-alanine amidase activity"/>
    <property type="evidence" value="ECO:0007669"/>
    <property type="project" value="UniProtKB-EC"/>
</dbReference>
<dbReference type="RefSeq" id="WP_100205046.1">
    <property type="nucleotide sequence ID" value="NZ_PGGW01000069.1"/>
</dbReference>
<dbReference type="InterPro" id="IPR051206">
    <property type="entry name" value="NAMLAA_amidase_2"/>
</dbReference>
<dbReference type="InterPro" id="IPR036505">
    <property type="entry name" value="Amidase/PGRP_sf"/>
</dbReference>
<evidence type="ECO:0000259" key="8">
    <source>
        <dbReference type="SMART" id="SM00644"/>
    </source>
</evidence>
<dbReference type="EC" id="3.5.1.28" evidence="3"/>
<evidence type="ECO:0000256" key="6">
    <source>
        <dbReference type="SAM" id="MobiDB-lite"/>
    </source>
</evidence>
<dbReference type="GO" id="GO:0009253">
    <property type="term" value="P:peptidoglycan catabolic process"/>
    <property type="evidence" value="ECO:0007669"/>
    <property type="project" value="InterPro"/>
</dbReference>
<comment type="catalytic activity">
    <reaction evidence="1">
        <text>Hydrolyzes the link between N-acetylmuramoyl residues and L-amino acid residues in certain cell-wall glycopeptides.</text>
        <dbReference type="EC" id="3.5.1.28"/>
    </reaction>
</comment>
<keyword evidence="7" id="KW-0732">Signal</keyword>
<evidence type="ECO:0000256" key="3">
    <source>
        <dbReference type="ARBA" id="ARBA00011901"/>
    </source>
</evidence>
<dbReference type="Gene3D" id="3.40.80.10">
    <property type="entry name" value="Peptidoglycan recognition protein-like"/>
    <property type="match status" value="1"/>
</dbReference>
<feature type="compositionally biased region" description="Low complexity" evidence="6">
    <location>
        <begin position="217"/>
        <end position="232"/>
    </location>
</feature>
<evidence type="ECO:0000256" key="5">
    <source>
        <dbReference type="ARBA" id="ARBA00023316"/>
    </source>
</evidence>
<dbReference type="InterPro" id="IPR002477">
    <property type="entry name" value="Peptidoglycan-bd-like"/>
</dbReference>
<comment type="similarity">
    <text evidence="2">Belongs to the N-acetylmuramoyl-L-alanine amidase 2 family.</text>
</comment>
<dbReference type="PANTHER" id="PTHR30417">
    <property type="entry name" value="N-ACETYLMURAMOYL-L-ALANINE AMIDASE AMID"/>
    <property type="match status" value="1"/>
</dbReference>
<evidence type="ECO:0000313" key="9">
    <source>
        <dbReference type="EMBL" id="PJE94437.1"/>
    </source>
</evidence>
<evidence type="ECO:0000256" key="4">
    <source>
        <dbReference type="ARBA" id="ARBA00022801"/>
    </source>
</evidence>
<dbReference type="Pfam" id="PF01510">
    <property type="entry name" value="Amidase_2"/>
    <property type="match status" value="1"/>
</dbReference>
<evidence type="ECO:0000256" key="7">
    <source>
        <dbReference type="SAM" id="SignalP"/>
    </source>
</evidence>
<feature type="signal peptide" evidence="7">
    <location>
        <begin position="1"/>
        <end position="33"/>
    </location>
</feature>
<feature type="chain" id="PRO_5014766970" description="N-acetylmuramoyl-L-alanine amidase" evidence="7">
    <location>
        <begin position="34"/>
        <end position="546"/>
    </location>
</feature>
<dbReference type="Proteomes" id="UP000230407">
    <property type="component" value="Unassembled WGS sequence"/>
</dbReference>
<evidence type="ECO:0000256" key="2">
    <source>
        <dbReference type="ARBA" id="ARBA00007553"/>
    </source>
</evidence>
<dbReference type="GO" id="GO:0009254">
    <property type="term" value="P:peptidoglycan turnover"/>
    <property type="evidence" value="ECO:0007669"/>
    <property type="project" value="TreeGrafter"/>
</dbReference>
<dbReference type="SMART" id="SM00644">
    <property type="entry name" value="Ami_2"/>
    <property type="match status" value="1"/>
</dbReference>
<accession>A0A2M8LR49</accession>
<protein>
    <recommendedName>
        <fullName evidence="3">N-acetylmuramoyl-L-alanine amidase</fullName>
        <ecNumber evidence="3">3.5.1.28</ecNumber>
    </recommendedName>
</protein>
<name>A0A2M8LR49_9ACTN</name>
<dbReference type="FunFam" id="3.40.80.10:FF:000006">
    <property type="entry name" value="N-acetylmuramoyl-L-alanine amidase"/>
    <property type="match status" value="1"/>
</dbReference>
<gene>
    <name evidence="9" type="ORF">CUT44_29870</name>
</gene>
<keyword evidence="5" id="KW-0961">Cell wall biogenesis/degradation</keyword>
<dbReference type="PANTHER" id="PTHR30417:SF1">
    <property type="entry name" value="N-ACETYLMURAMOYL-L-ALANINE AMIDASE AMID"/>
    <property type="match status" value="1"/>
</dbReference>
<dbReference type="SUPFAM" id="SSF47090">
    <property type="entry name" value="PGBD-like"/>
    <property type="match status" value="2"/>
</dbReference>
<dbReference type="InterPro" id="IPR023346">
    <property type="entry name" value="Lysozyme-like_dom_sf"/>
</dbReference>
<dbReference type="EMBL" id="PGGW01000069">
    <property type="protein sequence ID" value="PJE94437.1"/>
    <property type="molecule type" value="Genomic_DNA"/>
</dbReference>
<dbReference type="InterPro" id="IPR002502">
    <property type="entry name" value="Amidase_domain"/>
</dbReference>
<comment type="caution">
    <text evidence="9">The sequence shown here is derived from an EMBL/GenBank/DDBJ whole genome shotgun (WGS) entry which is preliminary data.</text>
</comment>